<keyword evidence="2" id="KW-0472">Membrane</keyword>
<keyword evidence="2" id="KW-0812">Transmembrane</keyword>
<keyword evidence="2" id="KW-1133">Transmembrane helix</keyword>
<evidence type="ECO:0000256" key="2">
    <source>
        <dbReference type="SAM" id="Phobius"/>
    </source>
</evidence>
<reference evidence="3 4" key="1">
    <citation type="journal article" date="2021" name="Elife">
        <title>Chloroplast acquisition without the gene transfer in kleptoplastic sea slugs, Plakobranchus ocellatus.</title>
        <authorList>
            <person name="Maeda T."/>
            <person name="Takahashi S."/>
            <person name="Yoshida T."/>
            <person name="Shimamura S."/>
            <person name="Takaki Y."/>
            <person name="Nagai Y."/>
            <person name="Toyoda A."/>
            <person name="Suzuki Y."/>
            <person name="Arimoto A."/>
            <person name="Ishii H."/>
            <person name="Satoh N."/>
            <person name="Nishiyama T."/>
            <person name="Hasebe M."/>
            <person name="Maruyama T."/>
            <person name="Minagawa J."/>
            <person name="Obokata J."/>
            <person name="Shigenobu S."/>
        </authorList>
    </citation>
    <scope>NUCLEOTIDE SEQUENCE [LARGE SCALE GENOMIC DNA]</scope>
</reference>
<evidence type="ECO:0000313" key="3">
    <source>
        <dbReference type="EMBL" id="GFN98914.1"/>
    </source>
</evidence>
<evidence type="ECO:0008006" key="5">
    <source>
        <dbReference type="Google" id="ProtNLM"/>
    </source>
</evidence>
<sequence length="163" mass="17538">MSDTGALSKTAGILSFLLSLVYRLTVRLTVEFLKIGILLTVLIGALLSCGFTFVYSVVWTYTTSGGSIMAATCACALVTLTIAVALWLLQILLKDVLCLTDLTLLELAKLCVSASTKKSKKGQEASFRDDNSSQDVNGSSVASQDADNTARRHSLRPRHKGKY</sequence>
<evidence type="ECO:0000256" key="1">
    <source>
        <dbReference type="SAM" id="MobiDB-lite"/>
    </source>
</evidence>
<name>A0AAV3ZSX7_9GAST</name>
<proteinExistence type="predicted"/>
<comment type="caution">
    <text evidence="3">The sequence shown here is derived from an EMBL/GenBank/DDBJ whole genome shotgun (WGS) entry which is preliminary data.</text>
</comment>
<dbReference type="AlphaFoldDB" id="A0AAV3ZSX7"/>
<accession>A0AAV3ZSX7</accession>
<feature type="transmembrane region" description="Helical" evidence="2">
    <location>
        <begin position="68"/>
        <end position="89"/>
    </location>
</feature>
<feature type="compositionally biased region" description="Basic residues" evidence="1">
    <location>
        <begin position="151"/>
        <end position="163"/>
    </location>
</feature>
<protein>
    <recommendedName>
        <fullName evidence="5">MARVEL domain-containing protein</fullName>
    </recommendedName>
</protein>
<organism evidence="3 4">
    <name type="scientific">Plakobranchus ocellatus</name>
    <dbReference type="NCBI Taxonomy" id="259542"/>
    <lineage>
        <taxon>Eukaryota</taxon>
        <taxon>Metazoa</taxon>
        <taxon>Spiralia</taxon>
        <taxon>Lophotrochozoa</taxon>
        <taxon>Mollusca</taxon>
        <taxon>Gastropoda</taxon>
        <taxon>Heterobranchia</taxon>
        <taxon>Euthyneura</taxon>
        <taxon>Panpulmonata</taxon>
        <taxon>Sacoglossa</taxon>
        <taxon>Placobranchoidea</taxon>
        <taxon>Plakobranchidae</taxon>
        <taxon>Plakobranchus</taxon>
    </lineage>
</organism>
<feature type="region of interest" description="Disordered" evidence="1">
    <location>
        <begin position="118"/>
        <end position="163"/>
    </location>
</feature>
<feature type="transmembrane region" description="Helical" evidence="2">
    <location>
        <begin position="37"/>
        <end position="62"/>
    </location>
</feature>
<dbReference type="Proteomes" id="UP000735302">
    <property type="component" value="Unassembled WGS sequence"/>
</dbReference>
<feature type="compositionally biased region" description="Basic and acidic residues" evidence="1">
    <location>
        <begin position="121"/>
        <end position="131"/>
    </location>
</feature>
<keyword evidence="4" id="KW-1185">Reference proteome</keyword>
<gene>
    <name evidence="3" type="ORF">PoB_002542000</name>
</gene>
<feature type="transmembrane region" description="Helical" evidence="2">
    <location>
        <begin position="6"/>
        <end position="25"/>
    </location>
</feature>
<evidence type="ECO:0000313" key="4">
    <source>
        <dbReference type="Proteomes" id="UP000735302"/>
    </source>
</evidence>
<feature type="compositionally biased region" description="Polar residues" evidence="1">
    <location>
        <begin position="133"/>
        <end position="147"/>
    </location>
</feature>
<dbReference type="EMBL" id="BLXT01002912">
    <property type="protein sequence ID" value="GFN98914.1"/>
    <property type="molecule type" value="Genomic_DNA"/>
</dbReference>